<dbReference type="eggNOG" id="KOG2455">
    <property type="taxonomic scope" value="Eukaryota"/>
</dbReference>
<name>E9I3D4_DAPPU</name>
<dbReference type="Gene3D" id="3.40.605.10">
    <property type="entry name" value="Aldehyde Dehydrogenase, Chain A, domain 1"/>
    <property type="match status" value="1"/>
</dbReference>
<dbReference type="Pfam" id="PF00171">
    <property type="entry name" value="Aldedh"/>
    <property type="match status" value="1"/>
</dbReference>
<evidence type="ECO:0000256" key="2">
    <source>
        <dbReference type="ARBA" id="ARBA00023027"/>
    </source>
</evidence>
<dbReference type="PhylomeDB" id="E9I3D4"/>
<feature type="domain" description="Aldehyde dehydrogenase" evidence="3">
    <location>
        <begin position="1"/>
        <end position="114"/>
    </location>
</feature>
<keyword evidence="1" id="KW-0560">Oxidoreductase</keyword>
<dbReference type="PANTHER" id="PTHR42862:SF1">
    <property type="entry name" value="DELTA-1-PYRROLINE-5-CARBOXYLATE DEHYDROGENASE 2, ISOFORM A-RELATED"/>
    <property type="match status" value="1"/>
</dbReference>
<dbReference type="Proteomes" id="UP000000305">
    <property type="component" value="Unassembled WGS sequence"/>
</dbReference>
<dbReference type="InParanoid" id="E9I3D4"/>
<protein>
    <recommendedName>
        <fullName evidence="3">Aldehyde dehydrogenase domain-containing protein</fullName>
    </recommendedName>
</protein>
<evidence type="ECO:0000313" key="5">
    <source>
        <dbReference type="Proteomes" id="UP000000305"/>
    </source>
</evidence>
<evidence type="ECO:0000256" key="1">
    <source>
        <dbReference type="ARBA" id="ARBA00023002"/>
    </source>
</evidence>
<dbReference type="GO" id="GO:0016620">
    <property type="term" value="F:oxidoreductase activity, acting on the aldehyde or oxo group of donors, NAD or NADP as acceptor"/>
    <property type="evidence" value="ECO:0007669"/>
    <property type="project" value="InterPro"/>
</dbReference>
<dbReference type="InterPro" id="IPR016161">
    <property type="entry name" value="Ald_DH/histidinol_DH"/>
</dbReference>
<evidence type="ECO:0000259" key="3">
    <source>
        <dbReference type="Pfam" id="PF00171"/>
    </source>
</evidence>
<dbReference type="InterPro" id="IPR016162">
    <property type="entry name" value="Ald_DH_N"/>
</dbReference>
<organism evidence="4 5">
    <name type="scientific">Daphnia pulex</name>
    <name type="common">Water flea</name>
    <dbReference type="NCBI Taxonomy" id="6669"/>
    <lineage>
        <taxon>Eukaryota</taxon>
        <taxon>Metazoa</taxon>
        <taxon>Ecdysozoa</taxon>
        <taxon>Arthropoda</taxon>
        <taxon>Crustacea</taxon>
        <taxon>Branchiopoda</taxon>
        <taxon>Diplostraca</taxon>
        <taxon>Cladocera</taxon>
        <taxon>Anomopoda</taxon>
        <taxon>Daphniidae</taxon>
        <taxon>Daphnia</taxon>
    </lineage>
</organism>
<dbReference type="EMBL" id="GL734496">
    <property type="protein sequence ID" value="EFX61496.1"/>
    <property type="molecule type" value="Genomic_DNA"/>
</dbReference>
<feature type="non-terminal residue" evidence="4">
    <location>
        <position position="1"/>
    </location>
</feature>
<dbReference type="STRING" id="6669.E9I3D4"/>
<keyword evidence="5" id="KW-1185">Reference proteome</keyword>
<reference evidence="4 5" key="1">
    <citation type="journal article" date="2011" name="Science">
        <title>The ecoresponsive genome of Daphnia pulex.</title>
        <authorList>
            <person name="Colbourne J.K."/>
            <person name="Pfrender M.E."/>
            <person name="Gilbert D."/>
            <person name="Thomas W.K."/>
            <person name="Tucker A."/>
            <person name="Oakley T.H."/>
            <person name="Tokishita S."/>
            <person name="Aerts A."/>
            <person name="Arnold G.J."/>
            <person name="Basu M.K."/>
            <person name="Bauer D.J."/>
            <person name="Caceres C.E."/>
            <person name="Carmel L."/>
            <person name="Casola C."/>
            <person name="Choi J.H."/>
            <person name="Detter J.C."/>
            <person name="Dong Q."/>
            <person name="Dusheyko S."/>
            <person name="Eads B.D."/>
            <person name="Frohlich T."/>
            <person name="Geiler-Samerotte K.A."/>
            <person name="Gerlach D."/>
            <person name="Hatcher P."/>
            <person name="Jogdeo S."/>
            <person name="Krijgsveld J."/>
            <person name="Kriventseva E.V."/>
            <person name="Kultz D."/>
            <person name="Laforsch C."/>
            <person name="Lindquist E."/>
            <person name="Lopez J."/>
            <person name="Manak J.R."/>
            <person name="Muller J."/>
            <person name="Pangilinan J."/>
            <person name="Patwardhan R.P."/>
            <person name="Pitluck S."/>
            <person name="Pritham E.J."/>
            <person name="Rechtsteiner A."/>
            <person name="Rho M."/>
            <person name="Rogozin I.B."/>
            <person name="Sakarya O."/>
            <person name="Salamov A."/>
            <person name="Schaack S."/>
            <person name="Shapiro H."/>
            <person name="Shiga Y."/>
            <person name="Skalitzky C."/>
            <person name="Smith Z."/>
            <person name="Souvorov A."/>
            <person name="Sung W."/>
            <person name="Tang Z."/>
            <person name="Tsuchiya D."/>
            <person name="Tu H."/>
            <person name="Vos H."/>
            <person name="Wang M."/>
            <person name="Wolf Y.I."/>
            <person name="Yamagata H."/>
            <person name="Yamada T."/>
            <person name="Ye Y."/>
            <person name="Shaw J.R."/>
            <person name="Andrews J."/>
            <person name="Crease T.J."/>
            <person name="Tang H."/>
            <person name="Lucas S.M."/>
            <person name="Robertson H.M."/>
            <person name="Bork P."/>
            <person name="Koonin E.V."/>
            <person name="Zdobnov E.M."/>
            <person name="Grigoriev I.V."/>
            <person name="Lynch M."/>
            <person name="Boore J.L."/>
        </authorList>
    </citation>
    <scope>NUCLEOTIDE SEQUENCE [LARGE SCALE GENOMIC DNA]</scope>
</reference>
<keyword evidence="2" id="KW-0520">NAD</keyword>
<evidence type="ECO:0000313" key="4">
    <source>
        <dbReference type="EMBL" id="EFX61496.1"/>
    </source>
</evidence>
<dbReference type="PANTHER" id="PTHR42862">
    <property type="entry name" value="DELTA-1-PYRROLINE-5-CARBOXYLATE DEHYDROGENASE 1, ISOFORM A-RELATED"/>
    <property type="match status" value="1"/>
</dbReference>
<dbReference type="OrthoDB" id="5322683at2759"/>
<dbReference type="AlphaFoldDB" id="E9I3D4"/>
<sequence length="118" mass="13094">GNVVLWKPSDTALLSNYIAFRLMEESGIPPGVVNFLPAEGPTFGRAITNSTHLSAINFTGSVLTVHWLWKQVGENVDRFRNLPRLVGECGRKNYHLVHSSANVEHVVNSTLRGKSSYF</sequence>
<dbReference type="SUPFAM" id="SSF53720">
    <property type="entry name" value="ALDH-like"/>
    <property type="match status" value="1"/>
</dbReference>
<dbReference type="Gene3D" id="3.40.309.10">
    <property type="entry name" value="Aldehyde Dehydrogenase, Chain A, domain 2"/>
    <property type="match status" value="1"/>
</dbReference>
<accession>E9I3D4</accession>
<gene>
    <name evidence="4" type="ORF">DAPPUDRAFT_339252</name>
</gene>
<dbReference type="InterPro" id="IPR050485">
    <property type="entry name" value="Proline_metab_enzyme"/>
</dbReference>
<dbReference type="HOGENOM" id="CLU_2078867_0_0_1"/>
<dbReference type="OMA" id="IAFRLME"/>
<proteinExistence type="predicted"/>
<dbReference type="KEGG" id="dpx:DAPPUDRAFT_339252"/>
<dbReference type="InterPro" id="IPR016163">
    <property type="entry name" value="Ald_DH_C"/>
</dbReference>
<dbReference type="InterPro" id="IPR015590">
    <property type="entry name" value="Aldehyde_DH_dom"/>
</dbReference>